<dbReference type="SUPFAM" id="SSF53335">
    <property type="entry name" value="S-adenosyl-L-methionine-dependent methyltransferases"/>
    <property type="match status" value="1"/>
</dbReference>
<evidence type="ECO:0000313" key="2">
    <source>
        <dbReference type="EMBL" id="EMI15436.1"/>
    </source>
</evidence>
<organism evidence="2 3">
    <name type="scientific">Rhodopirellula maiorica SM1</name>
    <dbReference type="NCBI Taxonomy" id="1265738"/>
    <lineage>
        <taxon>Bacteria</taxon>
        <taxon>Pseudomonadati</taxon>
        <taxon>Planctomycetota</taxon>
        <taxon>Planctomycetia</taxon>
        <taxon>Pirellulales</taxon>
        <taxon>Pirellulaceae</taxon>
        <taxon>Novipirellula</taxon>
    </lineage>
</organism>
<dbReference type="AlphaFoldDB" id="M5R8R1"/>
<dbReference type="GO" id="GO:0008171">
    <property type="term" value="F:O-methyltransferase activity"/>
    <property type="evidence" value="ECO:0007669"/>
    <property type="project" value="TreeGrafter"/>
</dbReference>
<dbReference type="PANTHER" id="PTHR36973">
    <property type="entry name" value="SLL1456 PROTEIN-RELATED"/>
    <property type="match status" value="1"/>
</dbReference>
<dbReference type="NCBIfam" id="TIGR01444">
    <property type="entry name" value="fkbM_fam"/>
    <property type="match status" value="1"/>
</dbReference>
<dbReference type="Proteomes" id="UP000011991">
    <property type="component" value="Unassembled WGS sequence"/>
</dbReference>
<comment type="caution">
    <text evidence="2">The sequence shown here is derived from an EMBL/GenBank/DDBJ whole genome shotgun (WGS) entry which is preliminary data.</text>
</comment>
<dbReference type="InterPro" id="IPR006342">
    <property type="entry name" value="FkbM_mtfrase"/>
</dbReference>
<name>M5R8R1_9BACT</name>
<dbReference type="InterPro" id="IPR053188">
    <property type="entry name" value="FkbM_Methyltransferase"/>
</dbReference>
<feature type="domain" description="Methyltransferase FkbM" evidence="1">
    <location>
        <begin position="16"/>
        <end position="130"/>
    </location>
</feature>
<dbReference type="GO" id="GO:0032259">
    <property type="term" value="P:methylation"/>
    <property type="evidence" value="ECO:0007669"/>
    <property type="project" value="UniProtKB-KW"/>
</dbReference>
<keyword evidence="2" id="KW-0808">Transferase</keyword>
<dbReference type="InterPro" id="IPR029063">
    <property type="entry name" value="SAM-dependent_MTases_sf"/>
</dbReference>
<accession>M5R8R1</accession>
<protein>
    <submittedName>
        <fullName evidence="2">FkbM family methyltransferase</fullName>
    </submittedName>
</protein>
<dbReference type="PANTHER" id="PTHR36973:SF4">
    <property type="entry name" value="NODULATION PROTEIN"/>
    <property type="match status" value="1"/>
</dbReference>
<dbReference type="Pfam" id="PF05050">
    <property type="entry name" value="Methyltransf_21"/>
    <property type="match status" value="1"/>
</dbReference>
<keyword evidence="3" id="KW-1185">Reference proteome</keyword>
<evidence type="ECO:0000313" key="3">
    <source>
        <dbReference type="Proteomes" id="UP000011991"/>
    </source>
</evidence>
<keyword evidence="2" id="KW-0489">Methyltransferase</keyword>
<dbReference type="EMBL" id="ANOG01001092">
    <property type="protein sequence ID" value="EMI15436.1"/>
    <property type="molecule type" value="Genomic_DNA"/>
</dbReference>
<reference evidence="2 3" key="1">
    <citation type="journal article" date="2013" name="Mar. Genomics">
        <title>Expression of sulfatases in Rhodopirellula baltica and the diversity of sulfatases in the genus Rhodopirellula.</title>
        <authorList>
            <person name="Wegner C.E."/>
            <person name="Richter-Heitmann T."/>
            <person name="Klindworth A."/>
            <person name="Klockow C."/>
            <person name="Richter M."/>
            <person name="Achstetter T."/>
            <person name="Glockner F.O."/>
            <person name="Harder J."/>
        </authorList>
    </citation>
    <scope>NUCLEOTIDE SEQUENCE [LARGE SCALE GENOMIC DNA]</scope>
    <source>
        <strain evidence="2 3">SM1</strain>
    </source>
</reference>
<dbReference type="PATRIC" id="fig|1265738.3.peg.7629"/>
<dbReference type="Gene3D" id="3.40.50.150">
    <property type="entry name" value="Vaccinia Virus protein VP39"/>
    <property type="match status" value="1"/>
</dbReference>
<evidence type="ECO:0000259" key="1">
    <source>
        <dbReference type="Pfam" id="PF05050"/>
    </source>
</evidence>
<sequence length="186" mass="21160">MPEKAARLRQKFPLAILHACAVGEAEGEMTFFIDTKQSGYSSLIAPDDNNSHIREIHVAVKRLDSLIPEDVVVDVVKIDIEGAELGALRGATCMLSKSNPVVMFESAPTRLSSIYEPRDLYRFFDQRGYEIFVPNRLAHDGSGLSEEGFLESHLYPRRTTNYFAVHRNRRIEIRDRSRRVLGIRVQ</sequence>
<proteinExistence type="predicted"/>
<gene>
    <name evidence="2" type="ORF">RMSM_07640</name>
</gene>